<keyword evidence="15" id="KW-1185">Reference proteome</keyword>
<dbReference type="GO" id="GO:0015280">
    <property type="term" value="F:ligand-gated sodium channel activity"/>
    <property type="evidence" value="ECO:0007669"/>
    <property type="project" value="TreeGrafter"/>
</dbReference>
<keyword evidence="6 13" id="KW-1133">Transmembrane helix</keyword>
<dbReference type="InterPro" id="IPR001873">
    <property type="entry name" value="ENaC"/>
</dbReference>
<keyword evidence="9 13" id="KW-0472">Membrane</keyword>
<evidence type="ECO:0000256" key="11">
    <source>
        <dbReference type="ARBA" id="ARBA00023303"/>
    </source>
</evidence>
<protein>
    <submittedName>
        <fullName evidence="14">Uncharacterized protein</fullName>
    </submittedName>
</protein>
<dbReference type="Pfam" id="PF00858">
    <property type="entry name" value="ASC"/>
    <property type="match status" value="1"/>
</dbReference>
<evidence type="ECO:0000256" key="8">
    <source>
        <dbReference type="ARBA" id="ARBA00023065"/>
    </source>
</evidence>
<keyword evidence="10 12" id="KW-0739">Sodium transport</keyword>
<evidence type="ECO:0000256" key="5">
    <source>
        <dbReference type="ARBA" id="ARBA00022692"/>
    </source>
</evidence>
<evidence type="ECO:0000256" key="10">
    <source>
        <dbReference type="ARBA" id="ARBA00023201"/>
    </source>
</evidence>
<evidence type="ECO:0000256" key="13">
    <source>
        <dbReference type="SAM" id="Phobius"/>
    </source>
</evidence>
<dbReference type="PANTHER" id="PTHR11690">
    <property type="entry name" value="AMILORIDE-SENSITIVE SODIUM CHANNEL-RELATED"/>
    <property type="match status" value="1"/>
</dbReference>
<dbReference type="OrthoDB" id="6436100at2759"/>
<evidence type="ECO:0000256" key="2">
    <source>
        <dbReference type="ARBA" id="ARBA00007193"/>
    </source>
</evidence>
<keyword evidence="4 12" id="KW-0894">Sodium channel</keyword>
<evidence type="ECO:0000256" key="3">
    <source>
        <dbReference type="ARBA" id="ARBA00022448"/>
    </source>
</evidence>
<sequence length="518" mass="59233">MASGKRGVVRGVWQYSRQVFAVSSVNGVSHIALARSNGRRFLWASLFAVGIIGWFYQTTTLLEYYYRYPSVVKIQVEKPQVMDFPALTICNVNRIRRSVFCQEYPNSCTEHDVQLTEEEIFNVTLGFLRRGRKSELGHQIEDMVVSCTFSGSPLLDTSSCLKYFSLLYDPHLGNCYVFSSGGGQRQRLYVTEPDAWQDKKDMELVLNVEREEYLDRDETPGLIVTLHEDMAMPHVLAHGVHVYAEHSYSLSIEKVSVNLLSYPFETNCTDYKRLPFRSPNRMEFSPRMCTVECLLHHQKRECRHNYVTDNVLLYAERMPYDPKQVTESDRECADRLSEDYRHFCRSLCSVPCHDTHYPVVIDSSPTSPHKMVMKDEDLESYKRRRGENKQLSLSDVRIHYQTLQHRIFNHTPEFTTELLFSYLGGISGGWLGISLLEFCAFVEGTLSVLGYTLGLCCTTKSARATKARRKGKSSSRASRSVPSSPCCVKCHCKGKSVLVGLPFARSGRGLQVVPYAYY</sequence>
<keyword evidence="7" id="KW-0915">Sodium</keyword>
<accession>A0A8X6TJL6</accession>
<evidence type="ECO:0000256" key="1">
    <source>
        <dbReference type="ARBA" id="ARBA00004141"/>
    </source>
</evidence>
<keyword evidence="3 12" id="KW-0813">Transport</keyword>
<keyword evidence="11 12" id="KW-0407">Ion channel</keyword>
<evidence type="ECO:0000256" key="4">
    <source>
        <dbReference type="ARBA" id="ARBA00022461"/>
    </source>
</evidence>
<evidence type="ECO:0000256" key="12">
    <source>
        <dbReference type="RuleBase" id="RU000679"/>
    </source>
</evidence>
<evidence type="ECO:0000256" key="7">
    <source>
        <dbReference type="ARBA" id="ARBA00023053"/>
    </source>
</evidence>
<comment type="subcellular location">
    <subcellularLocation>
        <location evidence="1">Membrane</location>
        <topology evidence="1">Multi-pass membrane protein</topology>
    </subcellularLocation>
</comment>
<keyword evidence="5 12" id="KW-0812">Transmembrane</keyword>
<organism evidence="14 15">
    <name type="scientific">Nephila pilipes</name>
    <name type="common">Giant wood spider</name>
    <name type="synonym">Nephila maculata</name>
    <dbReference type="NCBI Taxonomy" id="299642"/>
    <lineage>
        <taxon>Eukaryota</taxon>
        <taxon>Metazoa</taxon>
        <taxon>Ecdysozoa</taxon>
        <taxon>Arthropoda</taxon>
        <taxon>Chelicerata</taxon>
        <taxon>Arachnida</taxon>
        <taxon>Araneae</taxon>
        <taxon>Araneomorphae</taxon>
        <taxon>Entelegynae</taxon>
        <taxon>Araneoidea</taxon>
        <taxon>Nephilidae</taxon>
        <taxon>Nephila</taxon>
    </lineage>
</organism>
<dbReference type="PRINTS" id="PR01078">
    <property type="entry name" value="AMINACHANNEL"/>
</dbReference>
<dbReference type="Gene3D" id="1.10.287.770">
    <property type="entry name" value="YojJ-like"/>
    <property type="match status" value="1"/>
</dbReference>
<feature type="transmembrane region" description="Helical" evidence="13">
    <location>
        <begin position="41"/>
        <end position="57"/>
    </location>
</feature>
<gene>
    <name evidence="14" type="primary">AVEN_227587_1</name>
    <name evidence="14" type="ORF">NPIL_300841</name>
</gene>
<evidence type="ECO:0000256" key="6">
    <source>
        <dbReference type="ARBA" id="ARBA00022989"/>
    </source>
</evidence>
<dbReference type="Proteomes" id="UP000887013">
    <property type="component" value="Unassembled WGS sequence"/>
</dbReference>
<dbReference type="AlphaFoldDB" id="A0A8X6TJL6"/>
<keyword evidence="8 12" id="KW-0406">Ion transport</keyword>
<evidence type="ECO:0000313" key="15">
    <source>
        <dbReference type="Proteomes" id="UP000887013"/>
    </source>
</evidence>
<comment type="caution">
    <text evidence="14">The sequence shown here is derived from an EMBL/GenBank/DDBJ whole genome shotgun (WGS) entry which is preliminary data.</text>
</comment>
<name>A0A8X6TJL6_NEPPI</name>
<evidence type="ECO:0000313" key="14">
    <source>
        <dbReference type="EMBL" id="GFT17564.1"/>
    </source>
</evidence>
<dbReference type="Gene3D" id="2.60.470.10">
    <property type="entry name" value="Acid-sensing ion channels like domains"/>
    <property type="match status" value="1"/>
</dbReference>
<proteinExistence type="inferred from homology"/>
<evidence type="ECO:0000256" key="9">
    <source>
        <dbReference type="ARBA" id="ARBA00023136"/>
    </source>
</evidence>
<dbReference type="GO" id="GO:0005886">
    <property type="term" value="C:plasma membrane"/>
    <property type="evidence" value="ECO:0007669"/>
    <property type="project" value="TreeGrafter"/>
</dbReference>
<reference evidence="14" key="1">
    <citation type="submission" date="2020-08" db="EMBL/GenBank/DDBJ databases">
        <title>Multicomponent nature underlies the extraordinary mechanical properties of spider dragline silk.</title>
        <authorList>
            <person name="Kono N."/>
            <person name="Nakamura H."/>
            <person name="Mori M."/>
            <person name="Yoshida Y."/>
            <person name="Ohtoshi R."/>
            <person name="Malay A.D."/>
            <person name="Moran D.A.P."/>
            <person name="Tomita M."/>
            <person name="Numata K."/>
            <person name="Arakawa K."/>
        </authorList>
    </citation>
    <scope>NUCLEOTIDE SEQUENCE</scope>
</reference>
<dbReference type="PANTHER" id="PTHR11690:SF248">
    <property type="entry name" value="PICKPOCKET 17, ISOFORM A"/>
    <property type="match status" value="1"/>
</dbReference>
<dbReference type="EMBL" id="BMAW01105027">
    <property type="protein sequence ID" value="GFT17564.1"/>
    <property type="molecule type" value="Genomic_DNA"/>
</dbReference>
<comment type="similarity">
    <text evidence="2 12">Belongs to the amiloride-sensitive sodium channel (TC 1.A.6) family.</text>
</comment>